<evidence type="ECO:0000313" key="2">
    <source>
        <dbReference type="Proteomes" id="UP000237000"/>
    </source>
</evidence>
<dbReference type="EMBL" id="JXTC01000753">
    <property type="protein sequence ID" value="PON38421.1"/>
    <property type="molecule type" value="Genomic_DNA"/>
</dbReference>
<feature type="non-terminal residue" evidence="1">
    <location>
        <position position="1"/>
    </location>
</feature>
<dbReference type="AlphaFoldDB" id="A0A2P5APP3"/>
<organism evidence="1 2">
    <name type="scientific">Trema orientale</name>
    <name type="common">Charcoal tree</name>
    <name type="synonym">Celtis orientalis</name>
    <dbReference type="NCBI Taxonomy" id="63057"/>
    <lineage>
        <taxon>Eukaryota</taxon>
        <taxon>Viridiplantae</taxon>
        <taxon>Streptophyta</taxon>
        <taxon>Embryophyta</taxon>
        <taxon>Tracheophyta</taxon>
        <taxon>Spermatophyta</taxon>
        <taxon>Magnoliopsida</taxon>
        <taxon>eudicotyledons</taxon>
        <taxon>Gunneridae</taxon>
        <taxon>Pentapetalae</taxon>
        <taxon>rosids</taxon>
        <taxon>fabids</taxon>
        <taxon>Rosales</taxon>
        <taxon>Cannabaceae</taxon>
        <taxon>Trema</taxon>
    </lineage>
</organism>
<reference evidence="2" key="1">
    <citation type="submission" date="2016-06" db="EMBL/GenBank/DDBJ databases">
        <title>Parallel loss of symbiosis genes in relatives of nitrogen-fixing non-legume Parasponia.</title>
        <authorList>
            <person name="Van Velzen R."/>
            <person name="Holmer R."/>
            <person name="Bu F."/>
            <person name="Rutten L."/>
            <person name="Van Zeijl A."/>
            <person name="Liu W."/>
            <person name="Santuari L."/>
            <person name="Cao Q."/>
            <person name="Sharma T."/>
            <person name="Shen D."/>
            <person name="Roswanjaya Y."/>
            <person name="Wardhani T."/>
            <person name="Kalhor M.S."/>
            <person name="Jansen J."/>
            <person name="Van den Hoogen J."/>
            <person name="Gungor B."/>
            <person name="Hartog M."/>
            <person name="Hontelez J."/>
            <person name="Verver J."/>
            <person name="Yang W.-C."/>
            <person name="Schijlen E."/>
            <person name="Repin R."/>
            <person name="Schilthuizen M."/>
            <person name="Schranz E."/>
            <person name="Heidstra R."/>
            <person name="Miyata K."/>
            <person name="Fedorova E."/>
            <person name="Kohlen W."/>
            <person name="Bisseling T."/>
            <person name="Smit S."/>
            <person name="Geurts R."/>
        </authorList>
    </citation>
    <scope>NUCLEOTIDE SEQUENCE [LARGE SCALE GENOMIC DNA]</scope>
    <source>
        <strain evidence="2">cv. RG33-2</strain>
    </source>
</reference>
<dbReference type="Proteomes" id="UP000237000">
    <property type="component" value="Unassembled WGS sequence"/>
</dbReference>
<dbReference type="InParanoid" id="A0A2P5APP3"/>
<comment type="caution">
    <text evidence="1">The sequence shown here is derived from an EMBL/GenBank/DDBJ whole genome shotgun (WGS) entry which is preliminary data.</text>
</comment>
<proteinExistence type="predicted"/>
<protein>
    <submittedName>
        <fullName evidence="1">Uncharacterized protein</fullName>
    </submittedName>
</protein>
<dbReference type="OrthoDB" id="1883087at2759"/>
<evidence type="ECO:0000313" key="1">
    <source>
        <dbReference type="EMBL" id="PON38421.1"/>
    </source>
</evidence>
<gene>
    <name evidence="1" type="ORF">TorRG33x02_345170</name>
</gene>
<accession>A0A2P5APP3</accession>
<name>A0A2P5APP3_TREOI</name>
<sequence>QYCFGTLRSPKYGSGTGSNIISLNDLQNPKNGFMVKTRVSVEVEFLHVFETKYYSKNI</sequence>
<keyword evidence="2" id="KW-1185">Reference proteome</keyword>